<evidence type="ECO:0008006" key="4">
    <source>
        <dbReference type="Google" id="ProtNLM"/>
    </source>
</evidence>
<dbReference type="KEGG" id="mpec:B9O19_00993"/>
<proteinExistence type="predicted"/>
<evidence type="ECO:0000313" key="3">
    <source>
        <dbReference type="Proteomes" id="UP000235589"/>
    </source>
</evidence>
<gene>
    <name evidence="2" type="ORF">B9O19_00993</name>
</gene>
<organism evidence="2 3">
    <name type="scientific">Monoglobus pectinilyticus</name>
    <dbReference type="NCBI Taxonomy" id="1981510"/>
    <lineage>
        <taxon>Bacteria</taxon>
        <taxon>Bacillati</taxon>
        <taxon>Bacillota</taxon>
        <taxon>Clostridia</taxon>
        <taxon>Monoglobales</taxon>
        <taxon>Monoglobaceae</taxon>
        <taxon>Monoglobus</taxon>
    </lineage>
</organism>
<dbReference type="InterPro" id="IPR006542">
    <property type="entry name" value="DUF1093"/>
</dbReference>
<name>A0A2K9P1N4_9FIRM</name>
<reference evidence="2 3" key="1">
    <citation type="submission" date="2017-04" db="EMBL/GenBank/DDBJ databases">
        <title>Monoglobus pectinilyticus 14 draft genome.</title>
        <authorList>
            <person name="Kim C."/>
            <person name="Rosendale D.I."/>
            <person name="Kelly W.J."/>
            <person name="Tannock G.W."/>
            <person name="Patchett M.L."/>
            <person name="Jordens J.Z."/>
        </authorList>
    </citation>
    <scope>NUCLEOTIDE SEQUENCE [LARGE SCALE GENOMIC DNA]</scope>
    <source>
        <strain evidence="2 3">14</strain>
    </source>
</reference>
<keyword evidence="1" id="KW-0472">Membrane</keyword>
<dbReference type="EMBL" id="CP020991">
    <property type="protein sequence ID" value="AUO19162.1"/>
    <property type="molecule type" value="Genomic_DNA"/>
</dbReference>
<dbReference type="AlphaFoldDB" id="A0A2K9P1N4"/>
<sequence length="135" mass="15394">MKKIITIIVTIVIVMCGAFMVKGYYNDRYVASDSFYTQIPLDEVNEDSWLVNKDGVNQEKGKEYNLIGYNQNGERKELSFKKKGNAEDYYEPGTYIKVNTSKTLVVGVEIIIESDIPKEALNKIISLGVKEQRNQ</sequence>
<dbReference type="RefSeq" id="WP_102365389.1">
    <property type="nucleotide sequence ID" value="NZ_CP020991.1"/>
</dbReference>
<dbReference type="Gene3D" id="2.40.50.480">
    <property type="match status" value="1"/>
</dbReference>
<dbReference type="SUPFAM" id="SSF159121">
    <property type="entry name" value="BC4932-like"/>
    <property type="match status" value="1"/>
</dbReference>
<keyword evidence="3" id="KW-1185">Reference proteome</keyword>
<dbReference type="InterPro" id="IPR036166">
    <property type="entry name" value="YxeA-like_sf"/>
</dbReference>
<dbReference type="OrthoDB" id="3035432at2"/>
<keyword evidence="1" id="KW-0812">Transmembrane</keyword>
<evidence type="ECO:0000313" key="2">
    <source>
        <dbReference type="EMBL" id="AUO19162.1"/>
    </source>
</evidence>
<dbReference type="Pfam" id="PF06486">
    <property type="entry name" value="DUF1093"/>
    <property type="match status" value="1"/>
</dbReference>
<dbReference type="Proteomes" id="UP000235589">
    <property type="component" value="Chromosome"/>
</dbReference>
<dbReference type="NCBIfam" id="TIGR01655">
    <property type="entry name" value="yxeA_fam"/>
    <property type="match status" value="1"/>
</dbReference>
<accession>A0A2K9P1N4</accession>
<keyword evidence="1" id="KW-1133">Transmembrane helix</keyword>
<feature type="transmembrane region" description="Helical" evidence="1">
    <location>
        <begin position="7"/>
        <end position="25"/>
    </location>
</feature>
<protein>
    <recommendedName>
        <fullName evidence="4">DUF1093 domain-containing protein</fullName>
    </recommendedName>
</protein>
<dbReference type="GeneID" id="98062407"/>
<evidence type="ECO:0000256" key="1">
    <source>
        <dbReference type="SAM" id="Phobius"/>
    </source>
</evidence>